<dbReference type="GO" id="GO:0008743">
    <property type="term" value="F:L-threonine 3-dehydrogenase activity"/>
    <property type="evidence" value="ECO:0007669"/>
    <property type="project" value="UniProtKB-EC"/>
</dbReference>
<dbReference type="InterPro" id="IPR011993">
    <property type="entry name" value="PH-like_dom_sf"/>
</dbReference>
<keyword evidence="10" id="KW-1185">Reference proteome</keyword>
<dbReference type="SUPFAM" id="SSF52799">
    <property type="entry name" value="(Phosphotyrosine protein) phosphatases II"/>
    <property type="match status" value="1"/>
</dbReference>
<evidence type="ECO:0000256" key="4">
    <source>
        <dbReference type="ARBA" id="ARBA00059023"/>
    </source>
</evidence>
<dbReference type="GO" id="GO:0019903">
    <property type="term" value="F:protein phosphatase binding"/>
    <property type="evidence" value="ECO:0007669"/>
    <property type="project" value="TreeGrafter"/>
</dbReference>
<dbReference type="PANTHER" id="PTHR10807:SF52">
    <property type="entry name" value="MYOTUBULARIN PHOSPHATASE DOMAIN-CONTAINING PROTEIN"/>
    <property type="match status" value="1"/>
</dbReference>
<comment type="similarity">
    <text evidence="2">Belongs to the NAD(P)-dependent epimerase/dehydratase family.</text>
</comment>
<sequence length="954" mass="107515">MEFSEHIKTANVEDVVLRQPLHPPSRGTLCITGHHLLFSDREEGSSRQVLLLLRNIDAIEKSVENLLGYSCVFTNAGNSQKSVENLLADSFLFANAGNSQKRISGSSGTITIKCKDLHVLQLDIPGMEQCLNIARSIETLSCLDSVSEMYPFFYRPSDANLPDQWGLSSPEKHYSQMKELHDRWRLSTVNRDYLVCPSYPPAVIVPKNIDDDMLEKVAKFRQGGRFPVLCYYHRKNGTVIMRSSQPLTGANRKRCREDEQLLQAAIEGSDKGYIIDTRSSQQALQASMTGGGFESKSCYSSWKRLHRQMERGKALQESLIKLVEACGDEYHNMDRWLSKLENSKWLSHVQTALSTAGLLAECVERDGHSVLVYGSEGKDSTLLISTLAQLIMDPYCRTLEGFLALLEREWVQAGHPFQQRCAHSAYSHARLQQESPVFLLLLDCVWQLWRQFPLALGFSEALLLRLATEAYASNYGTFLCNSHQERCVLGLKENTHCLFQALLRPRERDCYSNPLYEHTELAIWPSVHPQSLQLWRGFFLRRTPQARHLEEVQEEIRNMVIKWGKQADALSLTGLLLDMQPGVCVPIAAALGLFCRGCLSRARSLPGRSISCLPRQMSRWNSRETCSPPPPQENPRVLITGGLGQLGVGLAQLLRKQYGTENVILSDIKKPPPDVFSSGPFVYADVLDYKHLRELIVNYRVTWLIHYSALLSAVGEANVALARKINITGLHNVLDLALENCLRLFVPSTIGAFGPSSPRDPAPDLCVQRPRTIYGVSKVHGELMGEYLHHKYGLDFRCLRYPGVISVNTPPGGGTTDYAVQIFHDALSTGHHECYLRPDTRLPMMHISDCHRATVEFMQAPECQLSLRTYNIAAMSFTPEEVAQEIRKHLPHLKVTYNPDSVRQTIADSWPVRFDDSNARKDWGWAPVFGLDGLVSDMLRSIRDKRKSEGLPVS</sequence>
<name>A0A6A5E7L5_PERFL</name>
<dbReference type="GO" id="GO:0046856">
    <property type="term" value="P:phosphatidylinositol dephosphorylation"/>
    <property type="evidence" value="ECO:0007669"/>
    <property type="project" value="TreeGrafter"/>
</dbReference>
<comment type="similarity">
    <text evidence="1">Belongs to the protein-tyrosine phosphatase family. Non-receptor class myotubularin subfamily.</text>
</comment>
<dbReference type="InterPro" id="IPR036291">
    <property type="entry name" value="NAD(P)-bd_dom_sf"/>
</dbReference>
<dbReference type="EC" id="1.1.1.103" evidence="6"/>
<dbReference type="Gene3D" id="3.40.50.720">
    <property type="entry name" value="NAD(P)-binding Rossmann-like Domain"/>
    <property type="match status" value="1"/>
</dbReference>
<evidence type="ECO:0000256" key="3">
    <source>
        <dbReference type="ARBA" id="ARBA00050613"/>
    </source>
</evidence>
<dbReference type="PANTHER" id="PTHR10807">
    <property type="entry name" value="MYOTUBULARIN-RELATED"/>
    <property type="match status" value="1"/>
</dbReference>
<evidence type="ECO:0000313" key="9">
    <source>
        <dbReference type="EMBL" id="KAF1375075.1"/>
    </source>
</evidence>
<dbReference type="SUPFAM" id="SSF50729">
    <property type="entry name" value="PH domain-like"/>
    <property type="match status" value="1"/>
</dbReference>
<proteinExistence type="inferred from homology"/>
<dbReference type="Gene3D" id="2.30.29.30">
    <property type="entry name" value="Pleckstrin-homology domain (PH domain)/Phosphotyrosine-binding domain (PTB)"/>
    <property type="match status" value="2"/>
</dbReference>
<dbReference type="EMBL" id="VHII01000020">
    <property type="protein sequence ID" value="KAF1375075.1"/>
    <property type="molecule type" value="Genomic_DNA"/>
</dbReference>
<dbReference type="InterPro" id="IPR030564">
    <property type="entry name" value="Myotubularin"/>
</dbReference>
<dbReference type="CDD" id="cd05272">
    <property type="entry name" value="TDH_SDR_e"/>
    <property type="match status" value="1"/>
</dbReference>
<comment type="catalytic activity">
    <reaction evidence="3">
        <text>L-threonine + NAD(+) = (2S)-2-amino-3-oxobutanoate + NADH + H(+)</text>
        <dbReference type="Rhea" id="RHEA:13161"/>
        <dbReference type="ChEBI" id="CHEBI:15378"/>
        <dbReference type="ChEBI" id="CHEBI:57540"/>
        <dbReference type="ChEBI" id="CHEBI:57926"/>
        <dbReference type="ChEBI" id="CHEBI:57945"/>
        <dbReference type="ChEBI" id="CHEBI:78948"/>
        <dbReference type="EC" id="1.1.1.103"/>
    </reaction>
</comment>
<reference evidence="9 10" key="1">
    <citation type="submission" date="2019-06" db="EMBL/GenBank/DDBJ databases">
        <title>A chromosome-scale genome assembly of the European perch, Perca fluviatilis.</title>
        <authorList>
            <person name="Roques C."/>
            <person name="Zahm M."/>
            <person name="Cabau C."/>
            <person name="Klopp C."/>
            <person name="Bouchez O."/>
            <person name="Donnadieu C."/>
            <person name="Kuhl H."/>
            <person name="Gislard M."/>
            <person name="Guendouz S."/>
            <person name="Journot L."/>
            <person name="Haffray P."/>
            <person name="Bestin A."/>
            <person name="Morvezen R."/>
            <person name="Feron R."/>
            <person name="Wen M."/>
            <person name="Jouanno E."/>
            <person name="Herpin A."/>
            <person name="Schartl M."/>
            <person name="Postlethwait J."/>
            <person name="Schaerlinger B."/>
            <person name="Chardard D."/>
            <person name="Lecocq T."/>
            <person name="Poncet C."/>
            <person name="Jaffrelo L."/>
            <person name="Lampietro C."/>
            <person name="Guiguen Y."/>
        </authorList>
    </citation>
    <scope>NUCLEOTIDE SEQUENCE [LARGE SCALE GENOMIC DNA]</scope>
    <source>
        <tissue evidence="9">Blood</tissue>
    </source>
</reference>
<evidence type="ECO:0000256" key="6">
    <source>
        <dbReference type="ARBA" id="ARBA00066604"/>
    </source>
</evidence>
<evidence type="ECO:0000256" key="7">
    <source>
        <dbReference type="ARBA" id="ARBA00069940"/>
    </source>
</evidence>
<dbReference type="AlphaFoldDB" id="A0A6A5E7L5"/>
<comment type="function">
    <text evidence="4">Catalyzes the NAD(+)-dependent oxidation of L-threonine to 2-amino-3-ketobutyrate, mediating L-threonine catabolism.</text>
</comment>
<dbReference type="CDD" id="cd14536">
    <property type="entry name" value="PTP-MTMR9"/>
    <property type="match status" value="1"/>
</dbReference>
<comment type="caution">
    <text evidence="9">The sequence shown here is derived from an EMBL/GenBank/DDBJ whole genome shotgun (WGS) entry which is preliminary data.</text>
</comment>
<dbReference type="InterPro" id="IPR001509">
    <property type="entry name" value="Epimerase_deHydtase"/>
</dbReference>
<evidence type="ECO:0000313" key="10">
    <source>
        <dbReference type="Proteomes" id="UP000465112"/>
    </source>
</evidence>
<dbReference type="SUPFAM" id="SSF51735">
    <property type="entry name" value="NAD(P)-binding Rossmann-fold domains"/>
    <property type="match status" value="1"/>
</dbReference>
<evidence type="ECO:0000256" key="5">
    <source>
        <dbReference type="ARBA" id="ARBA00060557"/>
    </source>
</evidence>
<evidence type="ECO:0000256" key="1">
    <source>
        <dbReference type="ARBA" id="ARBA00007471"/>
    </source>
</evidence>
<dbReference type="PROSITE" id="PS51339">
    <property type="entry name" value="PPASE_MYOTUBULARIN"/>
    <property type="match status" value="1"/>
</dbReference>
<dbReference type="InterPro" id="IPR029021">
    <property type="entry name" value="Prot-tyrosine_phosphatase-like"/>
</dbReference>
<accession>A0A6A5E7L5</accession>
<dbReference type="InterPro" id="IPR010569">
    <property type="entry name" value="Myotubularin-like_Pase_dom"/>
</dbReference>
<dbReference type="GO" id="GO:0005737">
    <property type="term" value="C:cytoplasm"/>
    <property type="evidence" value="ECO:0007669"/>
    <property type="project" value="TreeGrafter"/>
</dbReference>
<feature type="domain" description="Myotubularin phosphatase" evidence="8">
    <location>
        <begin position="164"/>
        <end position="539"/>
    </location>
</feature>
<dbReference type="Pfam" id="PF06602">
    <property type="entry name" value="Myotub-related"/>
    <property type="match status" value="1"/>
</dbReference>
<dbReference type="FunFam" id="3.40.50.720:FF:000077">
    <property type="entry name" value="L-threonine 3-dehydrogenase, mitochondrial"/>
    <property type="match status" value="1"/>
</dbReference>
<evidence type="ECO:0000256" key="2">
    <source>
        <dbReference type="ARBA" id="ARBA00007637"/>
    </source>
</evidence>
<gene>
    <name evidence="9" type="ORF">PFLUV_G00235650</name>
</gene>
<dbReference type="Proteomes" id="UP000465112">
    <property type="component" value="Chromosome 20"/>
</dbReference>
<organism evidence="9 10">
    <name type="scientific">Perca fluviatilis</name>
    <name type="common">European perch</name>
    <dbReference type="NCBI Taxonomy" id="8168"/>
    <lineage>
        <taxon>Eukaryota</taxon>
        <taxon>Metazoa</taxon>
        <taxon>Chordata</taxon>
        <taxon>Craniata</taxon>
        <taxon>Vertebrata</taxon>
        <taxon>Euteleostomi</taxon>
        <taxon>Actinopterygii</taxon>
        <taxon>Neopterygii</taxon>
        <taxon>Teleostei</taxon>
        <taxon>Neoteleostei</taxon>
        <taxon>Acanthomorphata</taxon>
        <taxon>Eupercaria</taxon>
        <taxon>Perciformes</taxon>
        <taxon>Percoidei</taxon>
        <taxon>Percidae</taxon>
        <taxon>Percinae</taxon>
        <taxon>Perca</taxon>
    </lineage>
</organism>
<dbReference type="Pfam" id="PF01370">
    <property type="entry name" value="Epimerase"/>
    <property type="match status" value="1"/>
</dbReference>
<evidence type="ECO:0000259" key="8">
    <source>
        <dbReference type="PROSITE" id="PS51339"/>
    </source>
</evidence>
<comment type="pathway">
    <text evidence="5">Amino-acid degradation; L-threonine degradation via oxydo-reductase pathway; glycine from L-threonine: step 1/2.</text>
</comment>
<protein>
    <recommendedName>
        <fullName evidence="7">L-threonine 3-dehydrogenase, mitochondrial</fullName>
        <ecNumber evidence="6">1.1.1.103</ecNumber>
    </recommendedName>
</protein>
<dbReference type="GO" id="GO:0010507">
    <property type="term" value="P:negative regulation of autophagy"/>
    <property type="evidence" value="ECO:0007669"/>
    <property type="project" value="TreeGrafter"/>
</dbReference>